<reference evidence="4" key="1">
    <citation type="journal article" date="2020" name="Nature">
        <title>Giant virus diversity and host interactions through global metagenomics.</title>
        <authorList>
            <person name="Schulz F."/>
            <person name="Roux S."/>
            <person name="Paez-Espino D."/>
            <person name="Jungbluth S."/>
            <person name="Walsh D.A."/>
            <person name="Denef V.J."/>
            <person name="McMahon K.D."/>
            <person name="Konstantinidis K.T."/>
            <person name="Eloe-Fadrosh E.A."/>
            <person name="Kyrpides N.C."/>
            <person name="Woyke T."/>
        </authorList>
    </citation>
    <scope>NUCLEOTIDE SEQUENCE</scope>
    <source>
        <strain evidence="4">GVMAG-M-3300023184-86</strain>
    </source>
</reference>
<evidence type="ECO:0008006" key="5">
    <source>
        <dbReference type="Google" id="ProtNLM"/>
    </source>
</evidence>
<dbReference type="PRINTS" id="PR00105">
    <property type="entry name" value="C5METTRFRASE"/>
</dbReference>
<evidence type="ECO:0000256" key="1">
    <source>
        <dbReference type="ARBA" id="ARBA00022603"/>
    </source>
</evidence>
<proteinExistence type="predicted"/>
<protein>
    <recommendedName>
        <fullName evidence="5">DNA (cytosine-5-)-methyltransferase</fullName>
    </recommendedName>
</protein>
<dbReference type="GO" id="GO:0008168">
    <property type="term" value="F:methyltransferase activity"/>
    <property type="evidence" value="ECO:0007669"/>
    <property type="project" value="UniProtKB-KW"/>
</dbReference>
<name>A0A6C0IFR0_9ZZZZ</name>
<keyword evidence="2" id="KW-0808">Transferase</keyword>
<dbReference type="InterPro" id="IPR018117">
    <property type="entry name" value="C5_DNA_meth_AS"/>
</dbReference>
<sequence>MELSNKLKMIDLFAGTGAFSYAFHSTNKIETVFANDLLESSESIFNLNNTIKLTRKDLISIKENEIPLGFNILTGGFPCQPFSIAGCQKGFDDERSNVFWKILSIIKSHTPDIVILENVKNLQTHDNGKTFKIIIENLIACGYHVKYNIINTCKVTYIPQNRERIYIVCFKDKTLFDKFNMDFDKTENCEIMDLLDQNIPDKYYYTNKSAIYNELKENVTNHIQNNTIYQYRRYYVRENKNNVCPTLTANMGTGGHNVPIILDDKGIRKLTPRECFNLQGFPKDYKLPVLADSKLYSLAGNAVSIPVVTLIANRISSLL</sequence>
<evidence type="ECO:0000256" key="2">
    <source>
        <dbReference type="ARBA" id="ARBA00022679"/>
    </source>
</evidence>
<dbReference type="PANTHER" id="PTHR46098:SF1">
    <property type="entry name" value="TRNA (CYTOSINE(38)-C(5))-METHYLTRANSFERASE"/>
    <property type="match status" value="1"/>
</dbReference>
<dbReference type="InterPro" id="IPR029063">
    <property type="entry name" value="SAM-dependent_MTases_sf"/>
</dbReference>
<dbReference type="PROSITE" id="PS00094">
    <property type="entry name" value="C5_MTASE_1"/>
    <property type="match status" value="1"/>
</dbReference>
<dbReference type="AlphaFoldDB" id="A0A6C0IFR0"/>
<dbReference type="CDD" id="cd00315">
    <property type="entry name" value="Cyt_C5_DNA_methylase"/>
    <property type="match status" value="1"/>
</dbReference>
<dbReference type="Gene3D" id="3.40.50.150">
    <property type="entry name" value="Vaccinia Virus protein VP39"/>
    <property type="match status" value="1"/>
</dbReference>
<dbReference type="Pfam" id="PF00145">
    <property type="entry name" value="DNA_methylase"/>
    <property type="match status" value="1"/>
</dbReference>
<evidence type="ECO:0000256" key="3">
    <source>
        <dbReference type="ARBA" id="ARBA00022691"/>
    </source>
</evidence>
<dbReference type="GO" id="GO:0032259">
    <property type="term" value="P:methylation"/>
    <property type="evidence" value="ECO:0007669"/>
    <property type="project" value="UniProtKB-KW"/>
</dbReference>
<dbReference type="SUPFAM" id="SSF53335">
    <property type="entry name" value="S-adenosyl-L-methionine-dependent methyltransferases"/>
    <property type="match status" value="1"/>
</dbReference>
<dbReference type="NCBIfam" id="TIGR00675">
    <property type="entry name" value="dcm"/>
    <property type="match status" value="1"/>
</dbReference>
<keyword evidence="3" id="KW-0949">S-adenosyl-L-methionine</keyword>
<keyword evidence="1" id="KW-0489">Methyltransferase</keyword>
<dbReference type="PANTHER" id="PTHR46098">
    <property type="entry name" value="TRNA (CYTOSINE(38)-C(5))-METHYLTRANSFERASE"/>
    <property type="match status" value="1"/>
</dbReference>
<dbReference type="InterPro" id="IPR001525">
    <property type="entry name" value="C5_MeTfrase"/>
</dbReference>
<dbReference type="Gene3D" id="3.90.120.10">
    <property type="entry name" value="DNA Methylase, subunit A, domain 2"/>
    <property type="match status" value="1"/>
</dbReference>
<organism evidence="4">
    <name type="scientific">viral metagenome</name>
    <dbReference type="NCBI Taxonomy" id="1070528"/>
    <lineage>
        <taxon>unclassified sequences</taxon>
        <taxon>metagenomes</taxon>
        <taxon>organismal metagenomes</taxon>
    </lineage>
</organism>
<dbReference type="EMBL" id="MN740167">
    <property type="protein sequence ID" value="QHT91639.1"/>
    <property type="molecule type" value="Genomic_DNA"/>
</dbReference>
<evidence type="ECO:0000313" key="4">
    <source>
        <dbReference type="EMBL" id="QHT91639.1"/>
    </source>
</evidence>
<dbReference type="PROSITE" id="PS51679">
    <property type="entry name" value="SAM_MT_C5"/>
    <property type="match status" value="1"/>
</dbReference>
<dbReference type="InterPro" id="IPR050750">
    <property type="entry name" value="C5-MTase"/>
</dbReference>
<accession>A0A6C0IFR0</accession>